<dbReference type="Gene3D" id="1.20.140.10">
    <property type="entry name" value="Butyryl-CoA Dehydrogenase, subunit A, domain 3"/>
    <property type="match status" value="1"/>
</dbReference>
<dbReference type="GO" id="GO:0071949">
    <property type="term" value="F:FAD binding"/>
    <property type="evidence" value="ECO:0007669"/>
    <property type="project" value="InterPro"/>
</dbReference>
<proteinExistence type="predicted"/>
<keyword evidence="3" id="KW-1185">Reference proteome</keyword>
<reference evidence="2 3" key="1">
    <citation type="journal article" date="2016" name="Mol. Biol. Evol.">
        <title>Comparative Genomics of Early-Diverging Mushroom-Forming Fungi Provides Insights into the Origins of Lignocellulose Decay Capabilities.</title>
        <authorList>
            <person name="Nagy L.G."/>
            <person name="Riley R."/>
            <person name="Tritt A."/>
            <person name="Adam C."/>
            <person name="Daum C."/>
            <person name="Floudas D."/>
            <person name="Sun H."/>
            <person name="Yadav J.S."/>
            <person name="Pangilinan J."/>
            <person name="Larsson K.H."/>
            <person name="Matsuura K."/>
            <person name="Barry K."/>
            <person name="Labutti K."/>
            <person name="Kuo R."/>
            <person name="Ohm R.A."/>
            <person name="Bhattacharya S.S."/>
            <person name="Shirouzu T."/>
            <person name="Yoshinaga Y."/>
            <person name="Martin F.M."/>
            <person name="Grigoriev I.V."/>
            <person name="Hibbett D.S."/>
        </authorList>
    </citation>
    <scope>NUCLEOTIDE SEQUENCE [LARGE SCALE GENOMIC DNA]</scope>
    <source>
        <strain evidence="2 3">CBS 109695</strain>
    </source>
</reference>
<dbReference type="AlphaFoldDB" id="A0A166WWU1"/>
<dbReference type="GO" id="GO:0055088">
    <property type="term" value="P:lipid homeostasis"/>
    <property type="evidence" value="ECO:0007669"/>
    <property type="project" value="TreeGrafter"/>
</dbReference>
<dbReference type="SUPFAM" id="SSF47203">
    <property type="entry name" value="Acyl-CoA dehydrogenase C-terminal domain-like"/>
    <property type="match status" value="1"/>
</dbReference>
<dbReference type="InterPro" id="IPR046373">
    <property type="entry name" value="Acyl-CoA_Oxase/DH_mid-dom_sf"/>
</dbReference>
<evidence type="ECO:0000313" key="3">
    <source>
        <dbReference type="Proteomes" id="UP000076532"/>
    </source>
</evidence>
<dbReference type="PANTHER" id="PTHR10909">
    <property type="entry name" value="ELECTRON TRANSPORT OXIDOREDUCTASE"/>
    <property type="match status" value="1"/>
</dbReference>
<dbReference type="Proteomes" id="UP000076532">
    <property type="component" value="Unassembled WGS sequence"/>
</dbReference>
<dbReference type="OrthoDB" id="538336at2759"/>
<dbReference type="InterPro" id="IPR055060">
    <property type="entry name" value="ACOX_C_alpha1"/>
</dbReference>
<dbReference type="InterPro" id="IPR012258">
    <property type="entry name" value="Acyl-CoA_oxidase"/>
</dbReference>
<gene>
    <name evidence="2" type="ORF">FIBSPDRAFT_809227</name>
</gene>
<dbReference type="EMBL" id="KV417480">
    <property type="protein sequence ID" value="KZP34192.1"/>
    <property type="molecule type" value="Genomic_DNA"/>
</dbReference>
<dbReference type="Gene3D" id="2.40.110.10">
    <property type="entry name" value="Butyryl-CoA Dehydrogenase, subunit A, domain 2"/>
    <property type="match status" value="1"/>
</dbReference>
<protein>
    <submittedName>
        <fullName evidence="2">Acyl-CoA dehydrogenase NM domain-like protein</fullName>
    </submittedName>
</protein>
<organism evidence="2 3">
    <name type="scientific">Athelia psychrophila</name>
    <dbReference type="NCBI Taxonomy" id="1759441"/>
    <lineage>
        <taxon>Eukaryota</taxon>
        <taxon>Fungi</taxon>
        <taxon>Dikarya</taxon>
        <taxon>Basidiomycota</taxon>
        <taxon>Agaricomycotina</taxon>
        <taxon>Agaricomycetes</taxon>
        <taxon>Agaricomycetidae</taxon>
        <taxon>Atheliales</taxon>
        <taxon>Atheliaceae</taxon>
        <taxon>Athelia</taxon>
    </lineage>
</organism>
<dbReference type="GO" id="GO:0005777">
    <property type="term" value="C:peroxisome"/>
    <property type="evidence" value="ECO:0007669"/>
    <property type="project" value="InterPro"/>
</dbReference>
<dbReference type="GO" id="GO:0033540">
    <property type="term" value="P:fatty acid beta-oxidation using acyl-CoA oxidase"/>
    <property type="evidence" value="ECO:0007669"/>
    <property type="project" value="TreeGrafter"/>
</dbReference>
<sequence length="564" mass="61298">MRASIGVFQPTADLLSTSLFSCQNVTPVDSAVRSYARAKAVGLAHKLTIRDVSQLSYKFWDMHRDHILSSDGAAATLLTIQYNLVVGTLCQYMSGREDIRRLAQDILDWKIHAQFCLTELGHGLDIANLETTVELLPNGQLLLNTPSTNAAKFMPPTIPAGEACIAIVFAKLVVGKEDRGIHPFLVPLNDGKCMLPGVTARMLPYRNGSRPVNHALTSFHNVVLPRSALLGSTDHLDRNIFMMSISRVAVGSIALATLAASFFRVVATIAARYSQRRTVIGNGSTPAPIMQFRTQQIPIFTALAQAHVLRAFDRWAVDAFSDLDEDPRVRHGIAACFKVTTVQISQAATISVSDRCGAQGLFEHNQMSVLHAEMRGIAIAEGDNLALSIRLATEILLGRYALPPPADPQCLLARHEASLISEARSILSTLSSHRSPDFNRLILPMCMPLVEAIGHRMAYDASVAAQVPQCLIDLFVASVIKMDAAWYSEVGGITRRNQAFLVDKAVTAMSADLEYHIQSLDAEPYVTAPISSSHKWEDFVAGLPTYDAAAAAAAPLPPLVMARL</sequence>
<feature type="domain" description="Acyl-CoA oxidase C-alpha1" evidence="1">
    <location>
        <begin position="255"/>
        <end position="392"/>
    </location>
</feature>
<dbReference type="PANTHER" id="PTHR10909:SF382">
    <property type="entry name" value="ACYL-COENZYME A OXIDASE"/>
    <property type="match status" value="1"/>
</dbReference>
<dbReference type="GO" id="GO:0005504">
    <property type="term" value="F:fatty acid binding"/>
    <property type="evidence" value="ECO:0007669"/>
    <property type="project" value="TreeGrafter"/>
</dbReference>
<accession>A0A166WWU1</accession>
<dbReference type="InterPro" id="IPR009100">
    <property type="entry name" value="AcylCoA_DH/oxidase_NM_dom_sf"/>
</dbReference>
<dbReference type="STRING" id="436010.A0A166WWU1"/>
<dbReference type="Pfam" id="PF22924">
    <property type="entry name" value="ACOX_C_alpha1"/>
    <property type="match status" value="1"/>
</dbReference>
<evidence type="ECO:0000313" key="2">
    <source>
        <dbReference type="EMBL" id="KZP34192.1"/>
    </source>
</evidence>
<dbReference type="GO" id="GO:0003997">
    <property type="term" value="F:acyl-CoA oxidase activity"/>
    <property type="evidence" value="ECO:0007669"/>
    <property type="project" value="InterPro"/>
</dbReference>
<evidence type="ECO:0000259" key="1">
    <source>
        <dbReference type="Pfam" id="PF22924"/>
    </source>
</evidence>
<dbReference type="SUPFAM" id="SSF56645">
    <property type="entry name" value="Acyl-CoA dehydrogenase NM domain-like"/>
    <property type="match status" value="1"/>
</dbReference>
<dbReference type="InterPro" id="IPR036250">
    <property type="entry name" value="AcylCo_DH-like_C"/>
</dbReference>
<name>A0A166WWU1_9AGAM</name>